<feature type="compositionally biased region" description="Basic and acidic residues" evidence="1">
    <location>
        <begin position="1"/>
        <end position="11"/>
    </location>
</feature>
<name>A0AAV9MY70_9EURO</name>
<gene>
    <name evidence="2" type="ORF">LTR84_008326</name>
</gene>
<organism evidence="2 3">
    <name type="scientific">Exophiala bonariae</name>
    <dbReference type="NCBI Taxonomy" id="1690606"/>
    <lineage>
        <taxon>Eukaryota</taxon>
        <taxon>Fungi</taxon>
        <taxon>Dikarya</taxon>
        <taxon>Ascomycota</taxon>
        <taxon>Pezizomycotina</taxon>
        <taxon>Eurotiomycetes</taxon>
        <taxon>Chaetothyriomycetidae</taxon>
        <taxon>Chaetothyriales</taxon>
        <taxon>Herpotrichiellaceae</taxon>
        <taxon>Exophiala</taxon>
    </lineage>
</organism>
<evidence type="ECO:0000313" key="2">
    <source>
        <dbReference type="EMBL" id="KAK5046523.1"/>
    </source>
</evidence>
<feature type="compositionally biased region" description="Polar residues" evidence="1">
    <location>
        <begin position="455"/>
        <end position="470"/>
    </location>
</feature>
<dbReference type="AlphaFoldDB" id="A0AAV9MY70"/>
<feature type="region of interest" description="Disordered" evidence="1">
    <location>
        <begin position="540"/>
        <end position="597"/>
    </location>
</feature>
<feature type="region of interest" description="Disordered" evidence="1">
    <location>
        <begin position="1"/>
        <end position="34"/>
    </location>
</feature>
<sequence length="639" mass="72870">MPEDRSPKDKSVPPPLDPFPTYQTPYSRSDKNQHENPFIQFRRFADDQFSSFFQGIPSLFGVHNKEVDDLMRRRHEMEEGWRKQFEQEMEEMRHEIEKSHVATLKAMEDSWSRSTKGTTSKPLASTEQPPWWTQGNASKCPALNGQQSQQNARKCPALYNETGQPKTELDMYEADISSNPQSTGSRVVSSTGVPWLDWLTPGDVKSRENTTKDVQMASEDYPTPQATRYSLFKARHMNPFENPDHTIPWLMLSPYSPIYLSNPGQSRMFRVRIQDSEEVPLQISRPKYFERWYTEVDDKLARQLSWADAFEDLVSLQQTGSMVDRNFSTLRTPPTWIHDMVRRGSLGDRWGFNEDGMLIKRSSGTAITVRESTMKDRCQRRRERRWGSWRRTENIQKQTEQDETETHEDSIDKLVDELPESIARSPVFGGLLSAADSIVSAVEQGIEDVLKQTQHEGFTGDESAQSASTIESDESDPTPYTSLVDSSSSSYSYSSNSSSSYSASSDQEPSSIISTLTTTVTRTLPDGSVETKRVFKKRFADGTEESDESTEVKSIPSRSSPITTQVLDKETQTQLPDGSSSAHSMPYRPTQRSQDNVDRIRQTYGAEAFQRDKDEVQLSSNAKTEDAQRWRGGGWFWTR</sequence>
<feature type="compositionally biased region" description="Low complexity" evidence="1">
    <location>
        <begin position="486"/>
        <end position="505"/>
    </location>
</feature>
<feature type="region of interest" description="Disordered" evidence="1">
    <location>
        <begin position="453"/>
        <end position="509"/>
    </location>
</feature>
<reference evidence="2 3" key="1">
    <citation type="submission" date="2023-08" db="EMBL/GenBank/DDBJ databases">
        <title>Black Yeasts Isolated from many extreme environments.</title>
        <authorList>
            <person name="Coleine C."/>
            <person name="Stajich J.E."/>
            <person name="Selbmann L."/>
        </authorList>
    </citation>
    <scope>NUCLEOTIDE SEQUENCE [LARGE SCALE GENOMIC DNA]</scope>
    <source>
        <strain evidence="2 3">CCFEE 5792</strain>
    </source>
</reference>
<dbReference type="EMBL" id="JAVRRD010000030">
    <property type="protein sequence ID" value="KAK5046523.1"/>
    <property type="molecule type" value="Genomic_DNA"/>
</dbReference>
<feature type="compositionally biased region" description="Polar residues" evidence="1">
    <location>
        <begin position="556"/>
        <end position="583"/>
    </location>
</feature>
<feature type="compositionally biased region" description="Polar residues" evidence="1">
    <location>
        <begin position="112"/>
        <end position="137"/>
    </location>
</feature>
<protein>
    <submittedName>
        <fullName evidence="2">Uncharacterized protein</fullName>
    </submittedName>
</protein>
<evidence type="ECO:0000256" key="1">
    <source>
        <dbReference type="SAM" id="MobiDB-lite"/>
    </source>
</evidence>
<proteinExistence type="predicted"/>
<comment type="caution">
    <text evidence="2">The sequence shown here is derived from an EMBL/GenBank/DDBJ whole genome shotgun (WGS) entry which is preliminary data.</text>
</comment>
<dbReference type="GeneID" id="89976490"/>
<feature type="region of interest" description="Disordered" evidence="1">
    <location>
        <begin position="109"/>
        <end position="152"/>
    </location>
</feature>
<dbReference type="RefSeq" id="XP_064702114.1">
    <property type="nucleotide sequence ID" value="XM_064851873.1"/>
</dbReference>
<keyword evidence="3" id="KW-1185">Reference proteome</keyword>
<dbReference type="Proteomes" id="UP001358417">
    <property type="component" value="Unassembled WGS sequence"/>
</dbReference>
<accession>A0AAV9MY70</accession>
<evidence type="ECO:0000313" key="3">
    <source>
        <dbReference type="Proteomes" id="UP001358417"/>
    </source>
</evidence>
<feature type="region of interest" description="Disordered" evidence="1">
    <location>
        <begin position="389"/>
        <end position="409"/>
    </location>
</feature>